<dbReference type="Gene3D" id="1.10.20.10">
    <property type="entry name" value="Histone, subunit A"/>
    <property type="match status" value="1"/>
</dbReference>
<gene>
    <name evidence="5" type="ORF">KK1_041148</name>
</gene>
<dbReference type="PRINTS" id="PR00615">
    <property type="entry name" value="CCAATSUBUNTA"/>
</dbReference>
<dbReference type="GO" id="GO:0001228">
    <property type="term" value="F:DNA-binding transcription activator activity, RNA polymerase II-specific"/>
    <property type="evidence" value="ECO:0007669"/>
    <property type="project" value="InterPro"/>
</dbReference>
<evidence type="ECO:0000256" key="1">
    <source>
        <dbReference type="ARBA" id="ARBA00009053"/>
    </source>
</evidence>
<evidence type="ECO:0000259" key="4">
    <source>
        <dbReference type="Pfam" id="PF00808"/>
    </source>
</evidence>
<dbReference type="SUPFAM" id="SSF47113">
    <property type="entry name" value="Histone-fold"/>
    <property type="match status" value="1"/>
</dbReference>
<comment type="similarity">
    <text evidence="1">Belongs to the NFYB/HAP3 subunit family.</text>
</comment>
<dbReference type="OrthoDB" id="386949at2759"/>
<dbReference type="STRING" id="3821.A0A151R545"/>
<evidence type="ECO:0000256" key="2">
    <source>
        <dbReference type="ARBA" id="ARBA00023015"/>
    </source>
</evidence>
<proteinExistence type="inferred from homology"/>
<dbReference type="AlphaFoldDB" id="A0A151R545"/>
<dbReference type="EMBL" id="KQ484084">
    <property type="protein sequence ID" value="KYP37643.1"/>
    <property type="molecule type" value="Genomic_DNA"/>
</dbReference>
<dbReference type="PANTHER" id="PTHR11064:SF196">
    <property type="entry name" value="NUCLEAR TRANSCRIPTION FACTOR Y SUBUNIT B-6"/>
    <property type="match status" value="1"/>
</dbReference>
<evidence type="ECO:0000313" key="6">
    <source>
        <dbReference type="Proteomes" id="UP000075243"/>
    </source>
</evidence>
<dbReference type="CDD" id="cd22907">
    <property type="entry name" value="HFD_NFYB"/>
    <property type="match status" value="1"/>
</dbReference>
<feature type="domain" description="Transcription factor CBF/NF-Y/archaeal histone" evidence="4">
    <location>
        <begin position="1"/>
        <end position="64"/>
    </location>
</feature>
<dbReference type="InterPro" id="IPR027113">
    <property type="entry name" value="Transc_fact_NFYB/HAP3"/>
</dbReference>
<dbReference type="Gramene" id="C.cajan_42380.t">
    <property type="protein sequence ID" value="C.cajan_42380.t.cds1"/>
    <property type="gene ID" value="C.cajan_42380"/>
</dbReference>
<sequence length="180" mass="19884">MPVTNLVRIMRKVLPPQAKVAEQAKETMQVCVSEFIGFITSEANERCQKEHRRIVTAEDILWAMDTLGFDNYVGPLVSFLKRYRQSEVPNLGGRGRVPLPQVVGTYPIISSSSSPSPSPSPSLLSPQYMMACYGPNFPPSQNWCQGMFDSSGMCEFYDDASGGSGNVVSDFDPLNIHKRA</sequence>
<keyword evidence="2" id="KW-0805">Transcription regulation</keyword>
<dbReference type="Pfam" id="PF00808">
    <property type="entry name" value="CBFD_NFYB_HMF"/>
    <property type="match status" value="1"/>
</dbReference>
<organism evidence="5 6">
    <name type="scientific">Cajanus cajan</name>
    <name type="common">Pigeon pea</name>
    <name type="synonym">Cajanus indicus</name>
    <dbReference type="NCBI Taxonomy" id="3821"/>
    <lineage>
        <taxon>Eukaryota</taxon>
        <taxon>Viridiplantae</taxon>
        <taxon>Streptophyta</taxon>
        <taxon>Embryophyta</taxon>
        <taxon>Tracheophyta</taxon>
        <taxon>Spermatophyta</taxon>
        <taxon>Magnoliopsida</taxon>
        <taxon>eudicotyledons</taxon>
        <taxon>Gunneridae</taxon>
        <taxon>Pentapetalae</taxon>
        <taxon>rosids</taxon>
        <taxon>fabids</taxon>
        <taxon>Fabales</taxon>
        <taxon>Fabaceae</taxon>
        <taxon>Papilionoideae</taxon>
        <taxon>50 kb inversion clade</taxon>
        <taxon>NPAAA clade</taxon>
        <taxon>indigoferoid/millettioid clade</taxon>
        <taxon>Phaseoleae</taxon>
        <taxon>Cajanus</taxon>
    </lineage>
</organism>
<name>A0A151R545_CAJCA</name>
<dbReference type="InterPro" id="IPR003958">
    <property type="entry name" value="CBFA_NFYB_domain"/>
</dbReference>
<keyword evidence="3" id="KW-0804">Transcription</keyword>
<dbReference type="GO" id="GO:0000978">
    <property type="term" value="F:RNA polymerase II cis-regulatory region sequence-specific DNA binding"/>
    <property type="evidence" value="ECO:0007669"/>
    <property type="project" value="TreeGrafter"/>
</dbReference>
<evidence type="ECO:0000313" key="5">
    <source>
        <dbReference type="EMBL" id="KYP37643.1"/>
    </source>
</evidence>
<dbReference type="GO" id="GO:0016602">
    <property type="term" value="C:CCAAT-binding factor complex"/>
    <property type="evidence" value="ECO:0007669"/>
    <property type="project" value="InterPro"/>
</dbReference>
<accession>A0A151R545</accession>
<evidence type="ECO:0000256" key="3">
    <source>
        <dbReference type="ARBA" id="ARBA00023163"/>
    </source>
</evidence>
<reference evidence="5" key="1">
    <citation type="journal article" date="2012" name="Nat. Biotechnol.">
        <title>Draft genome sequence of pigeonpea (Cajanus cajan), an orphan legume crop of resource-poor farmers.</title>
        <authorList>
            <person name="Varshney R.K."/>
            <person name="Chen W."/>
            <person name="Li Y."/>
            <person name="Bharti A.K."/>
            <person name="Saxena R.K."/>
            <person name="Schlueter J.A."/>
            <person name="Donoghue M.T."/>
            <person name="Azam S."/>
            <person name="Fan G."/>
            <person name="Whaley A.M."/>
            <person name="Farmer A.D."/>
            <person name="Sheridan J."/>
            <person name="Iwata A."/>
            <person name="Tuteja R."/>
            <person name="Penmetsa R.V."/>
            <person name="Wu W."/>
            <person name="Upadhyaya H.D."/>
            <person name="Yang S.P."/>
            <person name="Shah T."/>
            <person name="Saxena K.B."/>
            <person name="Michael T."/>
            <person name="McCombie W.R."/>
            <person name="Yang B."/>
            <person name="Zhang G."/>
            <person name="Yang H."/>
            <person name="Wang J."/>
            <person name="Spillane C."/>
            <person name="Cook D.R."/>
            <person name="May G.D."/>
            <person name="Xu X."/>
            <person name="Jackson S.A."/>
        </authorList>
    </citation>
    <scope>NUCLEOTIDE SEQUENCE [LARGE SCALE GENOMIC DNA]</scope>
</reference>
<keyword evidence="6" id="KW-1185">Reference proteome</keyword>
<dbReference type="PANTHER" id="PTHR11064">
    <property type="entry name" value="CCAAT-BINDING TRANSCRIPTION FACTOR-RELATED"/>
    <property type="match status" value="1"/>
</dbReference>
<dbReference type="Proteomes" id="UP000075243">
    <property type="component" value="Unassembled WGS sequence"/>
</dbReference>
<dbReference type="GO" id="GO:0046982">
    <property type="term" value="F:protein heterodimerization activity"/>
    <property type="evidence" value="ECO:0007669"/>
    <property type="project" value="InterPro"/>
</dbReference>
<protein>
    <submittedName>
        <fullName evidence="5">Nuclear transcription factor Y subunit B-9</fullName>
    </submittedName>
</protein>
<dbReference type="InterPro" id="IPR009072">
    <property type="entry name" value="Histone-fold"/>
</dbReference>